<dbReference type="PANTHER" id="PTHR43401:SF5">
    <property type="entry name" value="ALCOHOL DEHYDROGENASE-RELATED"/>
    <property type="match status" value="1"/>
</dbReference>
<evidence type="ECO:0000256" key="3">
    <source>
        <dbReference type="ARBA" id="ARBA00022833"/>
    </source>
</evidence>
<feature type="domain" description="Enoyl reductase (ER)" evidence="6">
    <location>
        <begin position="10"/>
        <end position="340"/>
    </location>
</feature>
<evidence type="ECO:0000313" key="7">
    <source>
        <dbReference type="EMBL" id="MBY9076032.1"/>
    </source>
</evidence>
<sequence>MKAVRVHEYGKPPTIDDIPEPTLQGPLDVLVKVDAAGVCRTDLHIIEGQWAEKSGVALPYVIGHENAGTVVEVGAAVGSVAVGDKVILHPLVTCGLCRACRAGDDVHCAGSEFPGIDRDGGMAELLRTSVRSCVRLEEGLEPADVAALADAGLTAYHAVRKAVPLLHPGADVVVIGAGGLGHIGLQCLVAMTAARVTVVDRSAEVLRKATALGAHRTVLSDGGQVEQVLELTDGDGAQVVLDFVGEHGTEKEGVAMTRNAGSYFVIGYGGRLDVPTIDIISREINVVGNLVGSYNDLDDLMTLAAMGSVRLSTQKYPLTDALTALDDLDGGRVPGGRAILTS</sequence>
<gene>
    <name evidence="7" type="ORF">K1X13_14450</name>
</gene>
<dbReference type="InterPro" id="IPR013154">
    <property type="entry name" value="ADH-like_N"/>
</dbReference>
<dbReference type="InterPro" id="IPR050129">
    <property type="entry name" value="Zn_alcohol_dh"/>
</dbReference>
<dbReference type="Pfam" id="PF08240">
    <property type="entry name" value="ADH_N"/>
    <property type="match status" value="1"/>
</dbReference>
<dbReference type="PROSITE" id="PS00059">
    <property type="entry name" value="ADH_ZINC"/>
    <property type="match status" value="1"/>
</dbReference>
<accession>A0ABS7RNC3</accession>
<dbReference type="RefSeq" id="WP_221025718.1">
    <property type="nucleotide sequence ID" value="NZ_JAIEZQ010000002.1"/>
</dbReference>
<evidence type="ECO:0000313" key="8">
    <source>
        <dbReference type="Proteomes" id="UP000754710"/>
    </source>
</evidence>
<evidence type="ECO:0000256" key="2">
    <source>
        <dbReference type="ARBA" id="ARBA00022723"/>
    </source>
</evidence>
<dbReference type="SUPFAM" id="SSF50129">
    <property type="entry name" value="GroES-like"/>
    <property type="match status" value="1"/>
</dbReference>
<dbReference type="Pfam" id="PF00107">
    <property type="entry name" value="ADH_zinc_N"/>
    <property type="match status" value="1"/>
</dbReference>
<evidence type="ECO:0000259" key="6">
    <source>
        <dbReference type="SMART" id="SM00829"/>
    </source>
</evidence>
<proteinExistence type="inferred from homology"/>
<keyword evidence="2 5" id="KW-0479">Metal-binding</keyword>
<organism evidence="7 8">
    <name type="scientific">Nocardioides jiangsuensis</name>
    <dbReference type="NCBI Taxonomy" id="2866161"/>
    <lineage>
        <taxon>Bacteria</taxon>
        <taxon>Bacillati</taxon>
        <taxon>Actinomycetota</taxon>
        <taxon>Actinomycetes</taxon>
        <taxon>Propionibacteriales</taxon>
        <taxon>Nocardioidaceae</taxon>
        <taxon>Nocardioides</taxon>
    </lineage>
</organism>
<dbReference type="Proteomes" id="UP000754710">
    <property type="component" value="Unassembled WGS sequence"/>
</dbReference>
<comment type="caution">
    <text evidence="7">The sequence shown here is derived from an EMBL/GenBank/DDBJ whole genome shotgun (WGS) entry which is preliminary data.</text>
</comment>
<dbReference type="InterPro" id="IPR013149">
    <property type="entry name" value="ADH-like_C"/>
</dbReference>
<dbReference type="SUPFAM" id="SSF51735">
    <property type="entry name" value="NAD(P)-binding Rossmann-fold domains"/>
    <property type="match status" value="1"/>
</dbReference>
<evidence type="ECO:0000256" key="5">
    <source>
        <dbReference type="RuleBase" id="RU361277"/>
    </source>
</evidence>
<dbReference type="InterPro" id="IPR011032">
    <property type="entry name" value="GroES-like_sf"/>
</dbReference>
<dbReference type="CDD" id="cd05284">
    <property type="entry name" value="arabinose_DH_like"/>
    <property type="match status" value="1"/>
</dbReference>
<dbReference type="EMBL" id="JAIEZQ010000002">
    <property type="protein sequence ID" value="MBY9076032.1"/>
    <property type="molecule type" value="Genomic_DNA"/>
</dbReference>
<dbReference type="PANTHER" id="PTHR43401">
    <property type="entry name" value="L-THREONINE 3-DEHYDROGENASE"/>
    <property type="match status" value="1"/>
</dbReference>
<comment type="similarity">
    <text evidence="5">Belongs to the zinc-containing alcohol dehydrogenase family.</text>
</comment>
<keyword evidence="4" id="KW-0560">Oxidoreductase</keyword>
<comment type="cofactor">
    <cofactor evidence="1 5">
        <name>Zn(2+)</name>
        <dbReference type="ChEBI" id="CHEBI:29105"/>
    </cofactor>
</comment>
<protein>
    <submittedName>
        <fullName evidence="7">NAD(P)-dependent alcohol dehydrogenase</fullName>
    </submittedName>
</protein>
<evidence type="ECO:0000256" key="4">
    <source>
        <dbReference type="ARBA" id="ARBA00023002"/>
    </source>
</evidence>
<dbReference type="InterPro" id="IPR002328">
    <property type="entry name" value="ADH_Zn_CS"/>
</dbReference>
<name>A0ABS7RNC3_9ACTN</name>
<dbReference type="Gene3D" id="3.90.180.10">
    <property type="entry name" value="Medium-chain alcohol dehydrogenases, catalytic domain"/>
    <property type="match status" value="1"/>
</dbReference>
<dbReference type="SMART" id="SM00829">
    <property type="entry name" value="PKS_ER"/>
    <property type="match status" value="1"/>
</dbReference>
<evidence type="ECO:0000256" key="1">
    <source>
        <dbReference type="ARBA" id="ARBA00001947"/>
    </source>
</evidence>
<keyword evidence="8" id="KW-1185">Reference proteome</keyword>
<dbReference type="InterPro" id="IPR020843">
    <property type="entry name" value="ER"/>
</dbReference>
<dbReference type="InterPro" id="IPR036291">
    <property type="entry name" value="NAD(P)-bd_dom_sf"/>
</dbReference>
<dbReference type="Gene3D" id="3.40.50.720">
    <property type="entry name" value="NAD(P)-binding Rossmann-like Domain"/>
    <property type="match status" value="1"/>
</dbReference>
<reference evidence="7 8" key="1">
    <citation type="submission" date="2021-08" db="EMBL/GenBank/DDBJ databases">
        <title>Nocardioides bacterium WL0053 sp. nov., isolated from the sediment.</title>
        <authorList>
            <person name="Wang L."/>
            <person name="Zhang D."/>
            <person name="Zhang A."/>
        </authorList>
    </citation>
    <scope>NUCLEOTIDE SEQUENCE [LARGE SCALE GENOMIC DNA]</scope>
    <source>
        <strain evidence="7 8">WL0053</strain>
    </source>
</reference>
<keyword evidence="3 5" id="KW-0862">Zinc</keyword>